<dbReference type="AlphaFoldDB" id="A0A7X4KH98"/>
<dbReference type="Proteomes" id="UP000469734">
    <property type="component" value="Unassembled WGS sequence"/>
</dbReference>
<sequence>MNSFVETLSPAARNHAEARIDYYADLNQAVLRSLRQLTEVNVQFSRDWLTESTAALQRSVLAAPSAGGTQAAPQQAGALLQKLQSYHQQLAQVATDFQAEINNVAQQHVPQTTRTATELADASRQAASKHMSDEASKFANIAAQNQAFPQAASVQSADQGNKN</sequence>
<evidence type="ECO:0000259" key="1">
    <source>
        <dbReference type="Pfam" id="PF09361"/>
    </source>
</evidence>
<protein>
    <recommendedName>
        <fullName evidence="1">Phasin domain-containing protein</fullName>
    </recommendedName>
</protein>
<dbReference type="InterPro" id="IPR018968">
    <property type="entry name" value="Phasin"/>
</dbReference>
<reference evidence="2 3" key="1">
    <citation type="submission" date="2019-12" db="EMBL/GenBank/DDBJ databases">
        <title>Novel species isolated from a subtropical stream in China.</title>
        <authorList>
            <person name="Lu H."/>
        </authorList>
    </citation>
    <scope>NUCLEOTIDE SEQUENCE [LARGE SCALE GENOMIC DNA]</scope>
    <source>
        <strain evidence="2 3">FT134W</strain>
    </source>
</reference>
<dbReference type="RefSeq" id="WP_161050296.1">
    <property type="nucleotide sequence ID" value="NZ_WWCR01000011.1"/>
</dbReference>
<name>A0A7X4KH98_9BURK</name>
<comment type="caution">
    <text evidence="2">The sequence shown here is derived from an EMBL/GenBank/DDBJ whole genome shotgun (WGS) entry which is preliminary data.</text>
</comment>
<gene>
    <name evidence="2" type="ORF">GTP56_12325</name>
</gene>
<accession>A0A7X4KH98</accession>
<organism evidence="2 3">
    <name type="scientific">Duganella margarita</name>
    <dbReference type="NCBI Taxonomy" id="2692170"/>
    <lineage>
        <taxon>Bacteria</taxon>
        <taxon>Pseudomonadati</taxon>
        <taxon>Pseudomonadota</taxon>
        <taxon>Betaproteobacteria</taxon>
        <taxon>Burkholderiales</taxon>
        <taxon>Oxalobacteraceae</taxon>
        <taxon>Telluria group</taxon>
        <taxon>Duganella</taxon>
    </lineage>
</organism>
<evidence type="ECO:0000313" key="3">
    <source>
        <dbReference type="Proteomes" id="UP000469734"/>
    </source>
</evidence>
<feature type="domain" description="Phasin" evidence="1">
    <location>
        <begin position="15"/>
        <end position="109"/>
    </location>
</feature>
<dbReference type="Pfam" id="PF09361">
    <property type="entry name" value="Phasin_2"/>
    <property type="match status" value="1"/>
</dbReference>
<proteinExistence type="predicted"/>
<dbReference type="EMBL" id="WWCR01000011">
    <property type="protein sequence ID" value="MYM72982.1"/>
    <property type="molecule type" value="Genomic_DNA"/>
</dbReference>
<evidence type="ECO:0000313" key="2">
    <source>
        <dbReference type="EMBL" id="MYM72982.1"/>
    </source>
</evidence>